<evidence type="ECO:0000313" key="2">
    <source>
        <dbReference type="EMBL" id="ENO89801.1"/>
    </source>
</evidence>
<dbReference type="InterPro" id="IPR036291">
    <property type="entry name" value="NAD(P)-bd_dom_sf"/>
</dbReference>
<dbReference type="EMBL" id="AMXE01000009">
    <property type="protein sequence ID" value="ENO89801.1"/>
    <property type="molecule type" value="Genomic_DNA"/>
</dbReference>
<gene>
    <name evidence="2" type="ORF">C666_04490</name>
</gene>
<name>N6Y6I1_THAL4</name>
<sequence>MNHYFLTGASGAVGSAIVPMLLAKPGSIVRMLLRADSAEHLAERFESLCAFWRLAPDDPARARLIPLRGDAALPGFGLAAEAYETLLADTTHVIHCAASVRMNDPLDAARRSAVGSALAILDLARRLAENGVLEKVEFVSTVGIAGKRQGILPERWIDESRSFHNTYEQSKAEAEALVRKAIEDEHLPITVHRPSMVIGDSRDGRIIHYQIFYYICEILSGSKTFGLYPDLGDVRLDIIPVDQVAAAIVAASGEPATAGRIFHLCSGPGTAPRLDELKTILREIFSKHGRKTPRSITLPASWFSALPRIAGWLLPSRRRALSTLPIYMDYLADQQGFGNDAYLDWLSQRGEALPSPSAYLPVVVGRYLTRGTAKT</sequence>
<reference evidence="2 3" key="1">
    <citation type="submission" date="2012-09" db="EMBL/GenBank/DDBJ databases">
        <title>Draft Genome Sequences of 6 Strains from Genus Thauera.</title>
        <authorList>
            <person name="Liu B."/>
            <person name="Shapleigh J.P."/>
            <person name="Frostegard A.H."/>
        </authorList>
    </citation>
    <scope>NUCLEOTIDE SEQUENCE [LARGE SCALE GENOMIC DNA]</scope>
    <source>
        <strain evidence="3">47Lol / DSM 12138</strain>
    </source>
</reference>
<organism evidence="2 3">
    <name type="scientific">Thauera linaloolentis (strain DSM 12138 / JCM 21573 / CCUG 41526 / CIP 105981 / IAM 15112 / NBRC 102519 / 47Lol)</name>
    <dbReference type="NCBI Taxonomy" id="1123367"/>
    <lineage>
        <taxon>Bacteria</taxon>
        <taxon>Pseudomonadati</taxon>
        <taxon>Pseudomonadota</taxon>
        <taxon>Betaproteobacteria</taxon>
        <taxon>Rhodocyclales</taxon>
        <taxon>Zoogloeaceae</taxon>
        <taxon>Thauera</taxon>
    </lineage>
</organism>
<accession>N6Y6I1</accession>
<comment type="caution">
    <text evidence="2">The sequence shown here is derived from an EMBL/GenBank/DDBJ whole genome shotgun (WGS) entry which is preliminary data.</text>
</comment>
<evidence type="ECO:0000259" key="1">
    <source>
        <dbReference type="Pfam" id="PF07993"/>
    </source>
</evidence>
<feature type="domain" description="Thioester reductase (TE)" evidence="1">
    <location>
        <begin position="6"/>
        <end position="248"/>
    </location>
</feature>
<dbReference type="GO" id="GO:0080019">
    <property type="term" value="F:alcohol-forming very long-chain fatty acyl-CoA reductase activity"/>
    <property type="evidence" value="ECO:0007669"/>
    <property type="project" value="InterPro"/>
</dbReference>
<dbReference type="eggNOG" id="COG3320">
    <property type="taxonomic scope" value="Bacteria"/>
</dbReference>
<protein>
    <submittedName>
        <fullName evidence="2">UDP-glucose 4-epimerase</fullName>
    </submittedName>
</protein>
<evidence type="ECO:0000313" key="3">
    <source>
        <dbReference type="Proteomes" id="UP000013232"/>
    </source>
</evidence>
<dbReference type="STRING" id="1123367.GCA_000621305_03076"/>
<dbReference type="Gene3D" id="3.40.50.720">
    <property type="entry name" value="NAD(P)-binding Rossmann-like Domain"/>
    <property type="match status" value="1"/>
</dbReference>
<dbReference type="InterPro" id="IPR013120">
    <property type="entry name" value="FAR_NAD-bd"/>
</dbReference>
<dbReference type="Pfam" id="PF07993">
    <property type="entry name" value="NAD_binding_4"/>
    <property type="match status" value="1"/>
</dbReference>
<keyword evidence="3" id="KW-1185">Reference proteome</keyword>
<dbReference type="PANTHER" id="PTHR11011">
    <property type="entry name" value="MALE STERILITY PROTEIN 2-RELATED"/>
    <property type="match status" value="1"/>
</dbReference>
<dbReference type="SUPFAM" id="SSF51735">
    <property type="entry name" value="NAD(P)-binding Rossmann-fold domains"/>
    <property type="match status" value="1"/>
</dbReference>
<dbReference type="InterPro" id="IPR026055">
    <property type="entry name" value="FAR"/>
</dbReference>
<dbReference type="OrthoDB" id="9810734at2"/>
<proteinExistence type="predicted"/>
<dbReference type="Proteomes" id="UP000013232">
    <property type="component" value="Unassembled WGS sequence"/>
</dbReference>
<dbReference type="CDD" id="cd05263">
    <property type="entry name" value="MupV_like_SDR_e"/>
    <property type="match status" value="1"/>
</dbReference>
<dbReference type="RefSeq" id="WP_004334384.1">
    <property type="nucleotide sequence ID" value="NZ_AMXE01000009.1"/>
</dbReference>
<dbReference type="AlphaFoldDB" id="N6Y6I1"/>